<evidence type="ECO:0000313" key="3">
    <source>
        <dbReference type="Proteomes" id="UP001432322"/>
    </source>
</evidence>
<accession>A0AAV5W4D7</accession>
<feature type="region of interest" description="Disordered" evidence="1">
    <location>
        <begin position="1"/>
        <end position="22"/>
    </location>
</feature>
<evidence type="ECO:0000313" key="2">
    <source>
        <dbReference type="EMBL" id="GMT25641.1"/>
    </source>
</evidence>
<proteinExistence type="predicted"/>
<comment type="caution">
    <text evidence="2">The sequence shown here is derived from an EMBL/GenBank/DDBJ whole genome shotgun (WGS) entry which is preliminary data.</text>
</comment>
<reference evidence="2" key="1">
    <citation type="submission" date="2023-10" db="EMBL/GenBank/DDBJ databases">
        <title>Genome assembly of Pristionchus species.</title>
        <authorList>
            <person name="Yoshida K."/>
            <person name="Sommer R.J."/>
        </authorList>
    </citation>
    <scope>NUCLEOTIDE SEQUENCE</scope>
    <source>
        <strain evidence="2">RS5133</strain>
    </source>
</reference>
<sequence>DTLKGGPSGSNKPGEFVSSEIQPGSLIRVTQGPHAGAFANVHSRGPKNCALVLTGGETIFVPISLCRISSKEEFQEVSRRRQDQERIEMENEEKRRVREEAWPIEYCRVTLHSVVYQKGRFNDVRMNVERVVDKYNVTLTDENGMLHENELAQDSYSEGEGKEDDRADGQPARS</sequence>
<evidence type="ECO:0008006" key="4">
    <source>
        <dbReference type="Google" id="ProtNLM"/>
    </source>
</evidence>
<feature type="region of interest" description="Disordered" evidence="1">
    <location>
        <begin position="148"/>
        <end position="174"/>
    </location>
</feature>
<dbReference type="AlphaFoldDB" id="A0AAV5W4D7"/>
<feature type="non-terminal residue" evidence="2">
    <location>
        <position position="1"/>
    </location>
</feature>
<feature type="compositionally biased region" description="Basic and acidic residues" evidence="1">
    <location>
        <begin position="159"/>
        <end position="168"/>
    </location>
</feature>
<organism evidence="2 3">
    <name type="scientific">Pristionchus fissidentatus</name>
    <dbReference type="NCBI Taxonomy" id="1538716"/>
    <lineage>
        <taxon>Eukaryota</taxon>
        <taxon>Metazoa</taxon>
        <taxon>Ecdysozoa</taxon>
        <taxon>Nematoda</taxon>
        <taxon>Chromadorea</taxon>
        <taxon>Rhabditida</taxon>
        <taxon>Rhabditina</taxon>
        <taxon>Diplogasteromorpha</taxon>
        <taxon>Diplogasteroidea</taxon>
        <taxon>Neodiplogasteridae</taxon>
        <taxon>Pristionchus</taxon>
    </lineage>
</organism>
<dbReference type="Proteomes" id="UP001432322">
    <property type="component" value="Unassembled WGS sequence"/>
</dbReference>
<dbReference type="EMBL" id="BTSY01000004">
    <property type="protein sequence ID" value="GMT25641.1"/>
    <property type="molecule type" value="Genomic_DNA"/>
</dbReference>
<gene>
    <name evidence="2" type="ORF">PFISCL1PPCAC_16938</name>
</gene>
<protein>
    <recommendedName>
        <fullName evidence="4">KOW domain-containing protein</fullName>
    </recommendedName>
</protein>
<name>A0AAV5W4D7_9BILA</name>
<evidence type="ECO:0000256" key="1">
    <source>
        <dbReference type="SAM" id="MobiDB-lite"/>
    </source>
</evidence>
<keyword evidence="3" id="KW-1185">Reference proteome</keyword>